<gene>
    <name evidence="2" type="ORF">RBJ67_03280</name>
</gene>
<feature type="region of interest" description="Disordered" evidence="1">
    <location>
        <begin position="57"/>
        <end position="88"/>
    </location>
</feature>
<evidence type="ECO:0000313" key="3">
    <source>
        <dbReference type="Proteomes" id="UP001225042"/>
    </source>
</evidence>
<dbReference type="Proteomes" id="UP001225042">
    <property type="component" value="Unassembled WGS sequence"/>
</dbReference>
<reference evidence="2 3" key="1">
    <citation type="submission" date="2023-08" db="EMBL/GenBank/DDBJ databases">
        <authorList>
            <person name="Dale J."/>
        </authorList>
    </citation>
    <scope>NUCLEOTIDE SEQUENCE [LARGE SCALE GENOMIC DNA]</scope>
    <source>
        <strain evidence="2 3">2023EL-00788</strain>
    </source>
</reference>
<dbReference type="RefSeq" id="WP_306683278.1">
    <property type="nucleotide sequence ID" value="NZ_JAVDKR010000004.1"/>
</dbReference>
<accession>A0AAW8H6M6</accession>
<sequence>MEILSDKEFSEVWHGLLGIPVVEERDYAIPVAQKLMERYEAGLLNMTEKQYTCLKRGLEPMAHDSPREMPKPKQKPKPKPKPKPKVNS</sequence>
<proteinExistence type="predicted"/>
<protein>
    <submittedName>
        <fullName evidence="2">Uncharacterized protein</fullName>
    </submittedName>
</protein>
<comment type="caution">
    <text evidence="2">The sequence shown here is derived from an EMBL/GenBank/DDBJ whole genome shotgun (WGS) entry which is preliminary data.</text>
</comment>
<dbReference type="AlphaFoldDB" id="A0AAW8H6M6"/>
<evidence type="ECO:0000256" key="1">
    <source>
        <dbReference type="SAM" id="MobiDB-lite"/>
    </source>
</evidence>
<feature type="compositionally biased region" description="Basic residues" evidence="1">
    <location>
        <begin position="72"/>
        <end position="88"/>
    </location>
</feature>
<evidence type="ECO:0000313" key="2">
    <source>
        <dbReference type="EMBL" id="MDQ2255164.1"/>
    </source>
</evidence>
<dbReference type="EMBL" id="JAVDKS010000001">
    <property type="protein sequence ID" value="MDQ2255164.1"/>
    <property type="molecule type" value="Genomic_DNA"/>
</dbReference>
<name>A0AAW8H6M6_9ENTR</name>
<keyword evidence="3" id="KW-1185">Reference proteome</keyword>
<feature type="compositionally biased region" description="Basic and acidic residues" evidence="1">
    <location>
        <begin position="57"/>
        <end position="71"/>
    </location>
</feature>
<organism evidence="2 3">
    <name type="scientific">Enterobacter soli</name>
    <dbReference type="NCBI Taxonomy" id="885040"/>
    <lineage>
        <taxon>Bacteria</taxon>
        <taxon>Pseudomonadati</taxon>
        <taxon>Pseudomonadota</taxon>
        <taxon>Gammaproteobacteria</taxon>
        <taxon>Enterobacterales</taxon>
        <taxon>Enterobacteriaceae</taxon>
        <taxon>Enterobacter</taxon>
    </lineage>
</organism>